<dbReference type="InterPro" id="IPR020568">
    <property type="entry name" value="Ribosomal_Su5_D2-typ_SF"/>
</dbReference>
<keyword evidence="13" id="KW-1185">Reference proteome</keyword>
<evidence type="ECO:0000256" key="1">
    <source>
        <dbReference type="ARBA" id="ARBA00009684"/>
    </source>
</evidence>
<dbReference type="Proteomes" id="UP000282654">
    <property type="component" value="Unassembled WGS sequence"/>
</dbReference>
<evidence type="ECO:0000259" key="10">
    <source>
        <dbReference type="Pfam" id="PF00288"/>
    </source>
</evidence>
<dbReference type="SUPFAM" id="SSF55060">
    <property type="entry name" value="GHMP Kinase, C-terminal domain"/>
    <property type="match status" value="1"/>
</dbReference>
<dbReference type="GO" id="GO:0050515">
    <property type="term" value="F:4-(cytidine 5'-diphospho)-2-C-methyl-D-erythritol kinase activity"/>
    <property type="evidence" value="ECO:0007669"/>
    <property type="project" value="UniProtKB-UniRule"/>
</dbReference>
<feature type="active site" evidence="9">
    <location>
        <position position="10"/>
    </location>
</feature>
<dbReference type="Pfam" id="PF08544">
    <property type="entry name" value="GHMP_kinases_C"/>
    <property type="match status" value="1"/>
</dbReference>
<evidence type="ECO:0000313" key="12">
    <source>
        <dbReference type="EMBL" id="RPF42457.1"/>
    </source>
</evidence>
<dbReference type="NCBIfam" id="NF011202">
    <property type="entry name" value="PRK14608.1"/>
    <property type="match status" value="1"/>
</dbReference>
<dbReference type="EMBL" id="RKRE01000003">
    <property type="protein sequence ID" value="RPF42457.1"/>
    <property type="molecule type" value="Genomic_DNA"/>
</dbReference>
<evidence type="ECO:0000256" key="4">
    <source>
        <dbReference type="ARBA" id="ARBA00022679"/>
    </source>
</evidence>
<evidence type="ECO:0000256" key="6">
    <source>
        <dbReference type="ARBA" id="ARBA00022777"/>
    </source>
</evidence>
<dbReference type="PIRSF" id="PIRSF010376">
    <property type="entry name" value="IspE"/>
    <property type="match status" value="1"/>
</dbReference>
<evidence type="ECO:0000256" key="5">
    <source>
        <dbReference type="ARBA" id="ARBA00022741"/>
    </source>
</evidence>
<evidence type="ECO:0000256" key="2">
    <source>
        <dbReference type="ARBA" id="ARBA00012052"/>
    </source>
</evidence>
<dbReference type="EC" id="2.7.1.148" evidence="2 9"/>
<evidence type="ECO:0000256" key="9">
    <source>
        <dbReference type="HAMAP-Rule" id="MF_00061"/>
    </source>
</evidence>
<dbReference type="InterPro" id="IPR036554">
    <property type="entry name" value="GHMP_kinase_C_sf"/>
</dbReference>
<organism evidence="12 13">
    <name type="scientific">Thermodesulfitimonas autotrophica</name>
    <dbReference type="NCBI Taxonomy" id="1894989"/>
    <lineage>
        <taxon>Bacteria</taxon>
        <taxon>Bacillati</taxon>
        <taxon>Bacillota</taxon>
        <taxon>Clostridia</taxon>
        <taxon>Thermoanaerobacterales</taxon>
        <taxon>Thermoanaerobacteraceae</taxon>
        <taxon>Thermodesulfitimonas</taxon>
    </lineage>
</organism>
<feature type="domain" description="GHMP kinase N-terminal" evidence="10">
    <location>
        <begin position="64"/>
        <end position="142"/>
    </location>
</feature>
<comment type="similarity">
    <text evidence="1 9">Belongs to the GHMP kinase family. IspE subfamily.</text>
</comment>
<dbReference type="InterPro" id="IPR006204">
    <property type="entry name" value="GHMP_kinase_N_dom"/>
</dbReference>
<comment type="catalytic activity">
    <reaction evidence="9">
        <text>4-CDP-2-C-methyl-D-erythritol + ATP = 4-CDP-2-C-methyl-D-erythritol 2-phosphate + ADP + H(+)</text>
        <dbReference type="Rhea" id="RHEA:18437"/>
        <dbReference type="ChEBI" id="CHEBI:15378"/>
        <dbReference type="ChEBI" id="CHEBI:30616"/>
        <dbReference type="ChEBI" id="CHEBI:57823"/>
        <dbReference type="ChEBI" id="CHEBI:57919"/>
        <dbReference type="ChEBI" id="CHEBI:456216"/>
        <dbReference type="EC" id="2.7.1.148"/>
    </reaction>
</comment>
<keyword evidence="7 9" id="KW-0067">ATP-binding</keyword>
<accession>A0A3N5ACV0</accession>
<evidence type="ECO:0000313" key="13">
    <source>
        <dbReference type="Proteomes" id="UP000282654"/>
    </source>
</evidence>
<dbReference type="InterPro" id="IPR013750">
    <property type="entry name" value="GHMP_kinase_C_dom"/>
</dbReference>
<dbReference type="NCBIfam" id="TIGR00154">
    <property type="entry name" value="ispE"/>
    <property type="match status" value="1"/>
</dbReference>
<dbReference type="SUPFAM" id="SSF54211">
    <property type="entry name" value="Ribosomal protein S5 domain 2-like"/>
    <property type="match status" value="1"/>
</dbReference>
<dbReference type="InterPro" id="IPR004424">
    <property type="entry name" value="IspE"/>
</dbReference>
<comment type="caution">
    <text evidence="12">The sequence shown here is derived from an EMBL/GenBank/DDBJ whole genome shotgun (WGS) entry which is preliminary data.</text>
</comment>
<name>A0A3N5ACV0_9THEO</name>
<gene>
    <name evidence="9" type="primary">ispE</name>
    <name evidence="12" type="ORF">EDD75_1558</name>
</gene>
<keyword evidence="6 9" id="KW-0418">Kinase</keyword>
<dbReference type="Pfam" id="PF00288">
    <property type="entry name" value="GHMP_kinases_N"/>
    <property type="match status" value="1"/>
</dbReference>
<evidence type="ECO:0000256" key="8">
    <source>
        <dbReference type="ARBA" id="ARBA00032554"/>
    </source>
</evidence>
<dbReference type="OrthoDB" id="9809438at2"/>
<dbReference type="GO" id="GO:0019288">
    <property type="term" value="P:isopentenyl diphosphate biosynthetic process, methylerythritol 4-phosphate pathway"/>
    <property type="evidence" value="ECO:0007669"/>
    <property type="project" value="UniProtKB-UniRule"/>
</dbReference>
<dbReference type="PANTHER" id="PTHR43527">
    <property type="entry name" value="4-DIPHOSPHOCYTIDYL-2-C-METHYL-D-ERYTHRITOL KINASE, CHLOROPLASTIC"/>
    <property type="match status" value="1"/>
</dbReference>
<evidence type="ECO:0000256" key="3">
    <source>
        <dbReference type="ARBA" id="ARBA00017473"/>
    </source>
</evidence>
<keyword evidence="4 9" id="KW-0808">Transferase</keyword>
<dbReference type="GO" id="GO:0005524">
    <property type="term" value="F:ATP binding"/>
    <property type="evidence" value="ECO:0007669"/>
    <property type="project" value="UniProtKB-UniRule"/>
</dbReference>
<dbReference type="GO" id="GO:0016114">
    <property type="term" value="P:terpenoid biosynthetic process"/>
    <property type="evidence" value="ECO:0007669"/>
    <property type="project" value="UniProtKB-UniRule"/>
</dbReference>
<dbReference type="InterPro" id="IPR014721">
    <property type="entry name" value="Ribsml_uS5_D2-typ_fold_subgr"/>
</dbReference>
<comment type="function">
    <text evidence="9">Catalyzes the phosphorylation of the position 2 hydroxy group of 4-diphosphocytidyl-2C-methyl-D-erythritol.</text>
</comment>
<comment type="pathway">
    <text evidence="9">Isoprenoid biosynthesis; isopentenyl diphosphate biosynthesis via DXP pathway; isopentenyl diphosphate from 1-deoxy-D-xylulose 5-phosphate: step 3/6.</text>
</comment>
<dbReference type="Gene3D" id="3.30.230.10">
    <property type="match status" value="1"/>
</dbReference>
<feature type="domain" description="GHMP kinase C-terminal" evidence="11">
    <location>
        <begin position="198"/>
        <end position="266"/>
    </location>
</feature>
<dbReference type="HAMAP" id="MF_00061">
    <property type="entry name" value="IspE"/>
    <property type="match status" value="1"/>
</dbReference>
<dbReference type="AlphaFoldDB" id="A0A3N5ACV0"/>
<keyword evidence="5 9" id="KW-0547">Nucleotide-binding</keyword>
<keyword evidence="9" id="KW-0414">Isoprene biosynthesis</keyword>
<proteinExistence type="inferred from homology"/>
<evidence type="ECO:0000256" key="7">
    <source>
        <dbReference type="ARBA" id="ARBA00022840"/>
    </source>
</evidence>
<dbReference type="RefSeq" id="WP_123930572.1">
    <property type="nucleotide sequence ID" value="NZ_RKRE01000003.1"/>
</dbReference>
<feature type="binding site" evidence="9">
    <location>
        <begin position="92"/>
        <end position="102"/>
    </location>
    <ligand>
        <name>ATP</name>
        <dbReference type="ChEBI" id="CHEBI:30616"/>
    </ligand>
</feature>
<dbReference type="PANTHER" id="PTHR43527:SF2">
    <property type="entry name" value="4-DIPHOSPHOCYTIDYL-2-C-METHYL-D-ERYTHRITOL KINASE, CHLOROPLASTIC"/>
    <property type="match status" value="1"/>
</dbReference>
<sequence length="296" mass="30748">MAICYVARAKINLCLDILGRYANGYHEIATVMQSLALGDRIFLEAAAGLTLTVEGEPVPEGEANLVVRAARRLAEATGYRGGAVITLVKRIPVAAGLGGGSADAAATLVGLNELWGLGCDTAFLAALGAEIGADIPFCLTGGTALATGRGERIRHLPALPELGVLLLKPPYGISTGEAYRDYDLLAPKWEPVAAAMAAAFDRGAWREALGYCGNAFEAVAFRKHPELARLKQELKEAGALAALMSGSGPTLYGLFPSVEAASRAAQVFSGRDLRVIVTATTAAGLGRREESPLDAG</sequence>
<feature type="active site" evidence="9">
    <location>
        <position position="134"/>
    </location>
</feature>
<reference evidence="12 13" key="1">
    <citation type="submission" date="2018-11" db="EMBL/GenBank/DDBJ databases">
        <title>Genomic Encyclopedia of Type Strains, Phase IV (KMG-IV): sequencing the most valuable type-strain genomes for metagenomic binning, comparative biology and taxonomic classification.</title>
        <authorList>
            <person name="Goeker M."/>
        </authorList>
    </citation>
    <scope>NUCLEOTIDE SEQUENCE [LARGE SCALE GENOMIC DNA]</scope>
    <source>
        <strain evidence="12 13">DSM 102936</strain>
    </source>
</reference>
<dbReference type="Gene3D" id="3.30.70.890">
    <property type="entry name" value="GHMP kinase, C-terminal domain"/>
    <property type="match status" value="1"/>
</dbReference>
<dbReference type="UniPathway" id="UPA00056">
    <property type="reaction ID" value="UER00094"/>
</dbReference>
<protein>
    <recommendedName>
        <fullName evidence="3 9">4-diphosphocytidyl-2-C-methyl-D-erythritol kinase</fullName>
        <shortName evidence="9">CMK</shortName>
        <ecNumber evidence="2 9">2.7.1.148</ecNumber>
    </recommendedName>
    <alternativeName>
        <fullName evidence="8 9">4-(cytidine-5'-diphospho)-2-C-methyl-D-erythritol kinase</fullName>
    </alternativeName>
</protein>
<evidence type="ECO:0000259" key="11">
    <source>
        <dbReference type="Pfam" id="PF08544"/>
    </source>
</evidence>